<feature type="non-terminal residue" evidence="1">
    <location>
        <position position="157"/>
    </location>
</feature>
<accession>A0ACA9Q945</accession>
<evidence type="ECO:0000313" key="1">
    <source>
        <dbReference type="EMBL" id="CAG8740817.1"/>
    </source>
</evidence>
<gene>
    <name evidence="1" type="ORF">RPERSI_LOCUS13133</name>
</gene>
<dbReference type="Proteomes" id="UP000789920">
    <property type="component" value="Unassembled WGS sequence"/>
</dbReference>
<name>A0ACA9Q945_9GLOM</name>
<organism evidence="1 2">
    <name type="scientific">Racocetra persica</name>
    <dbReference type="NCBI Taxonomy" id="160502"/>
    <lineage>
        <taxon>Eukaryota</taxon>
        <taxon>Fungi</taxon>
        <taxon>Fungi incertae sedis</taxon>
        <taxon>Mucoromycota</taxon>
        <taxon>Glomeromycotina</taxon>
        <taxon>Glomeromycetes</taxon>
        <taxon>Diversisporales</taxon>
        <taxon>Gigasporaceae</taxon>
        <taxon>Racocetra</taxon>
    </lineage>
</organism>
<dbReference type="EMBL" id="CAJVQC010028831">
    <property type="protein sequence ID" value="CAG8740817.1"/>
    <property type="molecule type" value="Genomic_DNA"/>
</dbReference>
<keyword evidence="2" id="KW-1185">Reference proteome</keyword>
<comment type="caution">
    <text evidence="1">The sequence shown here is derived from an EMBL/GenBank/DDBJ whole genome shotgun (WGS) entry which is preliminary data.</text>
</comment>
<sequence length="157" mass="17560">MVYINDWNEYQQAVEQLYLDSPKETRYVTSWKHSQGKLVLKVTDNFKAFKYKTDQAADLKKFERLNRSMMLKMQNRSEPSEGEAQTSSTPASLSQQSHTLEQTNPTSAVASAAEPPATATTGKIQTSSKKKGKKGRRGSESSGPYFTIFGSFKPPKP</sequence>
<reference evidence="1" key="1">
    <citation type="submission" date="2021-06" db="EMBL/GenBank/DDBJ databases">
        <authorList>
            <person name="Kallberg Y."/>
            <person name="Tangrot J."/>
            <person name="Rosling A."/>
        </authorList>
    </citation>
    <scope>NUCLEOTIDE SEQUENCE</scope>
    <source>
        <strain evidence="1">MA461A</strain>
    </source>
</reference>
<evidence type="ECO:0000313" key="2">
    <source>
        <dbReference type="Proteomes" id="UP000789920"/>
    </source>
</evidence>
<protein>
    <submittedName>
        <fullName evidence="1">25582_t:CDS:1</fullName>
    </submittedName>
</protein>
<proteinExistence type="predicted"/>